<evidence type="ECO:0000313" key="2">
    <source>
        <dbReference type="EMBL" id="PWR02909.1"/>
    </source>
</evidence>
<gene>
    <name evidence="2" type="ORF">DKT77_10080</name>
</gene>
<organism evidence="2 3">
    <name type="scientific">Meridianimarinicoccus roseus</name>
    <dbReference type="NCBI Taxonomy" id="2072018"/>
    <lineage>
        <taxon>Bacteria</taxon>
        <taxon>Pseudomonadati</taxon>
        <taxon>Pseudomonadota</taxon>
        <taxon>Alphaproteobacteria</taxon>
        <taxon>Rhodobacterales</taxon>
        <taxon>Paracoccaceae</taxon>
        <taxon>Meridianimarinicoccus</taxon>
    </lineage>
</organism>
<sequence>MPKTFFAAIAVSAALLAGNAMADDTTKIAELQVVMQRYIDSKLIDGAMRAVDYETGEIRSYYPTEAHTMVMGLNGDYVLCSDLTNKDGTSVPVDFYITETPAGYVVYQTEINNRAPLQSLIKQGLVERIR</sequence>
<feature type="signal peptide" evidence="1">
    <location>
        <begin position="1"/>
        <end position="22"/>
    </location>
</feature>
<dbReference type="EMBL" id="QGKU01000032">
    <property type="protein sequence ID" value="PWR02909.1"/>
    <property type="molecule type" value="Genomic_DNA"/>
</dbReference>
<keyword evidence="3" id="KW-1185">Reference proteome</keyword>
<name>A0A2V2LKS3_9RHOB</name>
<reference evidence="2 3" key="1">
    <citation type="submission" date="2018-05" db="EMBL/GenBank/DDBJ databases">
        <title>Rhodobacteraceae gen. nov., sp. nov. isolated from sea water.</title>
        <authorList>
            <person name="Ren Y."/>
        </authorList>
    </citation>
    <scope>NUCLEOTIDE SEQUENCE [LARGE SCALE GENOMIC DNA]</scope>
    <source>
        <strain evidence="2 3">TG-679</strain>
    </source>
</reference>
<proteinExistence type="predicted"/>
<keyword evidence="1" id="KW-0732">Signal</keyword>
<feature type="chain" id="PRO_5015961777" evidence="1">
    <location>
        <begin position="23"/>
        <end position="130"/>
    </location>
</feature>
<dbReference type="AlphaFoldDB" id="A0A2V2LKS3"/>
<comment type="caution">
    <text evidence="2">The sequence shown here is derived from an EMBL/GenBank/DDBJ whole genome shotgun (WGS) entry which is preliminary data.</text>
</comment>
<protein>
    <submittedName>
        <fullName evidence="2">Uncharacterized protein</fullName>
    </submittedName>
</protein>
<evidence type="ECO:0000313" key="3">
    <source>
        <dbReference type="Proteomes" id="UP000245680"/>
    </source>
</evidence>
<evidence type="ECO:0000256" key="1">
    <source>
        <dbReference type="SAM" id="SignalP"/>
    </source>
</evidence>
<accession>A0A2V2LKS3</accession>
<dbReference type="OrthoDB" id="7743333at2"/>
<dbReference type="RefSeq" id="WP_109811569.1">
    <property type="nucleotide sequence ID" value="NZ_QGKU01000032.1"/>
</dbReference>
<dbReference type="Proteomes" id="UP000245680">
    <property type="component" value="Unassembled WGS sequence"/>
</dbReference>